<dbReference type="CDD" id="cd03801">
    <property type="entry name" value="GT4_PimA-like"/>
    <property type="match status" value="1"/>
</dbReference>
<dbReference type="Proteomes" id="UP001169862">
    <property type="component" value="Unassembled WGS sequence"/>
</dbReference>
<feature type="domain" description="Glycosyl transferase family 1" evidence="1">
    <location>
        <begin position="172"/>
        <end position="315"/>
    </location>
</feature>
<evidence type="ECO:0000259" key="2">
    <source>
        <dbReference type="Pfam" id="PF13439"/>
    </source>
</evidence>
<dbReference type="SUPFAM" id="SSF53756">
    <property type="entry name" value="UDP-Glycosyltransferase/glycogen phosphorylase"/>
    <property type="match status" value="1"/>
</dbReference>
<dbReference type="InterPro" id="IPR050194">
    <property type="entry name" value="Glycosyltransferase_grp1"/>
</dbReference>
<accession>A0AAW7XKT9</accession>
<evidence type="ECO:0000313" key="4">
    <source>
        <dbReference type="Proteomes" id="UP001169862"/>
    </source>
</evidence>
<dbReference type="EC" id="2.4.-.-" evidence="3"/>
<dbReference type="InterPro" id="IPR028098">
    <property type="entry name" value="Glyco_trans_4-like_N"/>
</dbReference>
<comment type="caution">
    <text evidence="3">The sequence shown here is derived from an EMBL/GenBank/DDBJ whole genome shotgun (WGS) entry which is preliminary data.</text>
</comment>
<dbReference type="GO" id="GO:0016757">
    <property type="term" value="F:glycosyltransferase activity"/>
    <property type="evidence" value="ECO:0007669"/>
    <property type="project" value="UniProtKB-KW"/>
</dbReference>
<name>A0AAW7XKT9_9GAMM</name>
<proteinExistence type="predicted"/>
<gene>
    <name evidence="3" type="ORF">Q4490_12325</name>
</gene>
<dbReference type="EMBL" id="JAUOPG010000008">
    <property type="protein sequence ID" value="MDO6454351.1"/>
    <property type="molecule type" value="Genomic_DNA"/>
</dbReference>
<dbReference type="PANTHER" id="PTHR45947">
    <property type="entry name" value="SULFOQUINOVOSYL TRANSFERASE SQD2"/>
    <property type="match status" value="1"/>
</dbReference>
<dbReference type="RefSeq" id="WP_303550964.1">
    <property type="nucleotide sequence ID" value="NZ_JAUOPG010000008.1"/>
</dbReference>
<dbReference type="Pfam" id="PF13439">
    <property type="entry name" value="Glyco_transf_4"/>
    <property type="match status" value="1"/>
</dbReference>
<dbReference type="Gene3D" id="3.40.50.2000">
    <property type="entry name" value="Glycogen Phosphorylase B"/>
    <property type="match status" value="2"/>
</dbReference>
<reference evidence="3" key="1">
    <citation type="submission" date="2023-07" db="EMBL/GenBank/DDBJ databases">
        <title>Genome content predicts the carbon catabolic preferences of heterotrophic bacteria.</title>
        <authorList>
            <person name="Gralka M."/>
        </authorList>
    </citation>
    <scope>NUCLEOTIDE SEQUENCE</scope>
    <source>
        <strain evidence="3">I2M16</strain>
    </source>
</reference>
<dbReference type="PANTHER" id="PTHR45947:SF3">
    <property type="entry name" value="SULFOQUINOVOSYL TRANSFERASE SQD2"/>
    <property type="match status" value="1"/>
</dbReference>
<organism evidence="3 4">
    <name type="scientific">Neptunomonas phycophila</name>
    <dbReference type="NCBI Taxonomy" id="1572645"/>
    <lineage>
        <taxon>Bacteria</taxon>
        <taxon>Pseudomonadati</taxon>
        <taxon>Pseudomonadota</taxon>
        <taxon>Gammaproteobacteria</taxon>
        <taxon>Oceanospirillales</taxon>
        <taxon>Oceanospirillaceae</taxon>
        <taxon>Neptunomonas</taxon>
    </lineage>
</organism>
<dbReference type="AlphaFoldDB" id="A0AAW7XKT9"/>
<keyword evidence="3" id="KW-0328">Glycosyltransferase</keyword>
<evidence type="ECO:0000313" key="3">
    <source>
        <dbReference type="EMBL" id="MDO6454351.1"/>
    </source>
</evidence>
<feature type="domain" description="Glycosyltransferase subfamily 4-like N-terminal" evidence="2">
    <location>
        <begin position="58"/>
        <end position="155"/>
    </location>
</feature>
<evidence type="ECO:0000259" key="1">
    <source>
        <dbReference type="Pfam" id="PF00534"/>
    </source>
</evidence>
<dbReference type="Pfam" id="PF00534">
    <property type="entry name" value="Glycos_transf_1"/>
    <property type="match status" value="1"/>
</dbReference>
<protein>
    <submittedName>
        <fullName evidence="3">Glycosyltransferase family 4 protein</fullName>
        <ecNumber evidence="3">2.4.-.-</ecNumber>
    </submittedName>
</protein>
<sequence length="347" mass="39165">MKILVVANLYPNEAKPYWGTFVRECYLGYQENSIETDLCVIKGSGGGAYLTFYLCTFLKALAGKYDVVHVHYVSHSVLPVLLAKFFRNFHLIVNFHGSDAFSEIHELPIKVKVKEFINKWAIKKARALVVPSEYFRKEISDYYQVKKKIFVSPSGGVRNDLFKPAEKFESSCLYVGRMIQEKGAITAFNAVIKNRKGINKACFIGDGEQKEKIIEQSRGYNIELIGLVSHKDLANTMSKYEFLLFPSVRKGESLGLLLVEAIFCGMIPLAIDNGAVKEVIHSDLHDMLIAPTPSNYSTHLSKLLSMSAEERNSIKSKLINHVLQRYDHEVVSSNLSAMVREMVGDHE</sequence>
<dbReference type="InterPro" id="IPR001296">
    <property type="entry name" value="Glyco_trans_1"/>
</dbReference>
<keyword evidence="3" id="KW-0808">Transferase</keyword>